<keyword evidence="3 10" id="KW-1134">Transmembrane beta strand</keyword>
<dbReference type="FunFam" id="2.60.40.1120:FF:000003">
    <property type="entry name" value="Outer membrane protein Omp121"/>
    <property type="match status" value="1"/>
</dbReference>
<evidence type="ECO:0000256" key="9">
    <source>
        <dbReference type="ARBA" id="ARBA00023237"/>
    </source>
</evidence>
<evidence type="ECO:0000256" key="2">
    <source>
        <dbReference type="ARBA" id="ARBA00022448"/>
    </source>
</evidence>
<dbReference type="InterPro" id="IPR036942">
    <property type="entry name" value="Beta-barrel_TonB_sf"/>
</dbReference>
<dbReference type="NCBIfam" id="TIGR04056">
    <property type="entry name" value="OMP_RagA_SusC"/>
    <property type="match status" value="1"/>
</dbReference>
<name>A0A3E5HXQ2_BACOV</name>
<evidence type="ECO:0000256" key="3">
    <source>
        <dbReference type="ARBA" id="ARBA00022452"/>
    </source>
</evidence>
<dbReference type="NCBIfam" id="TIGR04057">
    <property type="entry name" value="SusC_RagA_signa"/>
    <property type="match status" value="1"/>
</dbReference>
<dbReference type="GO" id="GO:0009279">
    <property type="term" value="C:cell outer membrane"/>
    <property type="evidence" value="ECO:0007669"/>
    <property type="project" value="UniProtKB-SubCell"/>
</dbReference>
<evidence type="ECO:0000256" key="10">
    <source>
        <dbReference type="PROSITE-ProRule" id="PRU01360"/>
    </source>
</evidence>
<dbReference type="Gene3D" id="2.170.130.10">
    <property type="entry name" value="TonB-dependent receptor, plug domain"/>
    <property type="match status" value="1"/>
</dbReference>
<comment type="similarity">
    <text evidence="10 11">Belongs to the TonB-dependent receptor family.</text>
</comment>
<keyword evidence="9 10" id="KW-0998">Cell outer membrane</keyword>
<organism evidence="14 15">
    <name type="scientific">Bacteroides ovatus</name>
    <dbReference type="NCBI Taxonomy" id="28116"/>
    <lineage>
        <taxon>Bacteria</taxon>
        <taxon>Pseudomonadati</taxon>
        <taxon>Bacteroidota</taxon>
        <taxon>Bacteroidia</taxon>
        <taxon>Bacteroidales</taxon>
        <taxon>Bacteroidaceae</taxon>
        <taxon>Bacteroides</taxon>
    </lineage>
</organism>
<keyword evidence="8 10" id="KW-0472">Membrane</keyword>
<evidence type="ECO:0000256" key="1">
    <source>
        <dbReference type="ARBA" id="ARBA00004571"/>
    </source>
</evidence>
<keyword evidence="4" id="KW-0406">Ion transport</keyword>
<keyword evidence="13" id="KW-0675">Receptor</keyword>
<evidence type="ECO:0000256" key="11">
    <source>
        <dbReference type="RuleBase" id="RU003357"/>
    </source>
</evidence>
<dbReference type="SMART" id="SM00965">
    <property type="entry name" value="STN"/>
    <property type="match status" value="1"/>
</dbReference>
<keyword evidence="2 10" id="KW-0813">Transport</keyword>
<comment type="caution">
    <text evidence="14">The sequence shown here is derived from an EMBL/GenBank/DDBJ whole genome shotgun (WGS) entry which is preliminary data.</text>
</comment>
<comment type="subcellular location">
    <subcellularLocation>
        <location evidence="1 10">Cell outer membrane</location>
        <topology evidence="1 10">Multi-pass membrane protein</topology>
    </subcellularLocation>
</comment>
<keyword evidence="4" id="KW-0410">Iron transport</keyword>
<evidence type="ECO:0000313" key="14">
    <source>
        <dbReference type="EMBL" id="RHH43791.1"/>
    </source>
</evidence>
<dbReference type="Pfam" id="PF13715">
    <property type="entry name" value="CarbopepD_reg_2"/>
    <property type="match status" value="1"/>
</dbReference>
<dbReference type="Pfam" id="PF07660">
    <property type="entry name" value="STN"/>
    <property type="match status" value="1"/>
</dbReference>
<dbReference type="InterPro" id="IPR023997">
    <property type="entry name" value="TonB-dep_OMP_SusC/RagA_CS"/>
</dbReference>
<dbReference type="RefSeq" id="WP_009000288.1">
    <property type="nucleotide sequence ID" value="NZ_BAABYV010000001.1"/>
</dbReference>
<evidence type="ECO:0000313" key="15">
    <source>
        <dbReference type="Proteomes" id="UP000283329"/>
    </source>
</evidence>
<dbReference type="SUPFAM" id="SSF49464">
    <property type="entry name" value="Carboxypeptidase regulatory domain-like"/>
    <property type="match status" value="1"/>
</dbReference>
<dbReference type="InterPro" id="IPR012910">
    <property type="entry name" value="Plug_dom"/>
</dbReference>
<dbReference type="InterPro" id="IPR011662">
    <property type="entry name" value="Secretin/TonB_short_N"/>
</dbReference>
<dbReference type="InterPro" id="IPR037066">
    <property type="entry name" value="Plug_dom_sf"/>
</dbReference>
<sequence>MKNNLWCGRIVHRKTHCTQILRIMRLTVFFLLFIVFETYSLNVRSQNQKVTMNKGTATLSDIIRQIEKQTDYLFIYNEHEIALDKRIAVSTRETTVAEILNRVLQGTGFSYTMEGNHIILVKSMEKMKNVTLGRKITGTVKDDLGEAIVGCNVAVKGEKIGAITDMDGRYTIEVPDNSILVFSFLGYKSVESPVKNNSVINITMQEDSRSLEEVVVVGYGTQKKVNLTGAVSVVEGDQLAGRSASTMSQLLQGAVPNMTVSFSSGRAGDGGSFNIRGVNSISGSAKPLVLIDGVEGDVNRVNPNDVASVSVLKDASSAAIYGARAAYGVILVTTKTGEKGKVTLNYNGRYSFSDVTTSTDYETRGYYAAGISDMFFSTWQGTPLLTYTEKDYHELWIRRNDKTEQPERPWVVTENGQYKYYGNFDWYNYLYDHKRPTHEHNVSISGGSEHLKFRLSGGYYNQKGVLKIQPDKYERYNFKSRLEAKVTPWLSVSNNTSYFKSNYSYPGLGGVNTIFKNASYRALPILVPVHPDGTLVYETNIMNYTLAGTTVALSNKKHNNKDEIDEFMTTFEVVINPVKHVEIIGNYTYSKYDKKCTNRSVDMQYSKVPGVTITMPESTSGGNKLTVLNTKNLYYAYNAYGTYGNLFAGSHNVKLTGGINYETKSYEDLTVSKDGLLSDELNDFNLAKGENTVVTGGKNKYALFGVFYRANYDYKGRYLFEASGRYDGSSRFKKGHRYGFFPSFSAGWRISEEPFYGALKNTVDNLKLRLSYGTLGNQQVGYYDYLQQIETGKVLNYSFGDKEKASYAYETAPNASDLTWETVVTKNIGLDIGIFNNRLNISADAYIRDTKDMLMPGKALPSVYGAKSPNMNAADLRTKGWELVVAWNDRFNVMDKPFNYGVSFGIGDNVSKITKYDNPNKEISSPYVGQRLGDIWGYMVDGYFATDEEAANYGVDQSVVNYIINNAVVDRGLHAGDMKYLDLDGNNKIEQTVSANDIKDQRIIGNSLPRYTYSIRLNAEWNGIDFSVFFQGVGKQDWYPSSDAFAFWGPYSSPAPSFIPKDFLADVWSVDNPDAYFPRPRGYIAWTDGRSLSSVNNRYLQSLAYCRLKNLTVGYTLPVKWLSKIHVQKARLYFSGENLLTLDRLDTDYIDPEAAAAGTNWKTGKTNALSYPFSKTYSFGIDITF</sequence>
<accession>A0A3E5HXQ2</accession>
<evidence type="ECO:0000256" key="8">
    <source>
        <dbReference type="ARBA" id="ARBA00023136"/>
    </source>
</evidence>
<dbReference type="InterPro" id="IPR000531">
    <property type="entry name" value="Beta-barrel_TonB"/>
</dbReference>
<dbReference type="EMBL" id="QRJR01000015">
    <property type="protein sequence ID" value="RHH43791.1"/>
    <property type="molecule type" value="Genomic_DNA"/>
</dbReference>
<reference evidence="13" key="2">
    <citation type="submission" date="2022-10" db="EMBL/GenBank/DDBJ databases">
        <title>Human gut microbiome strain richness.</title>
        <authorList>
            <person name="Chen-Liaw A."/>
        </authorList>
    </citation>
    <scope>NUCLEOTIDE SEQUENCE</scope>
    <source>
        <strain evidence="13">RTP21484st1_H8_RTP21484_190118</strain>
    </source>
</reference>
<protein>
    <submittedName>
        <fullName evidence="14">SusC/RagA family TonB-linked outer membrane protein</fullName>
    </submittedName>
    <submittedName>
        <fullName evidence="13">TonB-dependent receptor</fullName>
    </submittedName>
</protein>
<dbReference type="InterPro" id="IPR023996">
    <property type="entry name" value="TonB-dep_OMP_SusC/RagA"/>
</dbReference>
<dbReference type="SUPFAM" id="SSF56935">
    <property type="entry name" value="Porins"/>
    <property type="match status" value="1"/>
</dbReference>
<dbReference type="GO" id="GO:0006826">
    <property type="term" value="P:iron ion transport"/>
    <property type="evidence" value="ECO:0007669"/>
    <property type="project" value="UniProtKB-KW"/>
</dbReference>
<reference evidence="14 15" key="1">
    <citation type="submission" date="2018-08" db="EMBL/GenBank/DDBJ databases">
        <title>A genome reference for cultivated species of the human gut microbiota.</title>
        <authorList>
            <person name="Zou Y."/>
            <person name="Xue W."/>
            <person name="Luo G."/>
        </authorList>
    </citation>
    <scope>NUCLEOTIDE SEQUENCE [LARGE SCALE GENOMIC DNA]</scope>
    <source>
        <strain evidence="14 15">AM17-48</strain>
    </source>
</reference>
<dbReference type="Pfam" id="PF07715">
    <property type="entry name" value="Plug"/>
    <property type="match status" value="1"/>
</dbReference>
<evidence type="ECO:0000256" key="5">
    <source>
        <dbReference type="ARBA" id="ARBA00022692"/>
    </source>
</evidence>
<dbReference type="EMBL" id="JAQQPO010000008">
    <property type="protein sequence ID" value="MDC7958180.1"/>
    <property type="molecule type" value="Genomic_DNA"/>
</dbReference>
<dbReference type="InterPro" id="IPR039426">
    <property type="entry name" value="TonB-dep_rcpt-like"/>
</dbReference>
<proteinExistence type="inferred from homology"/>
<evidence type="ECO:0000256" key="7">
    <source>
        <dbReference type="ARBA" id="ARBA00023077"/>
    </source>
</evidence>
<evidence type="ECO:0000256" key="6">
    <source>
        <dbReference type="ARBA" id="ARBA00023004"/>
    </source>
</evidence>
<evidence type="ECO:0000256" key="4">
    <source>
        <dbReference type="ARBA" id="ARBA00022496"/>
    </source>
</evidence>
<dbReference type="Pfam" id="PF00593">
    <property type="entry name" value="TonB_dep_Rec_b-barrel"/>
    <property type="match status" value="1"/>
</dbReference>
<evidence type="ECO:0000259" key="12">
    <source>
        <dbReference type="SMART" id="SM00965"/>
    </source>
</evidence>
<feature type="domain" description="Secretin/TonB short N-terminal" evidence="12">
    <location>
        <begin position="72"/>
        <end position="123"/>
    </location>
</feature>
<dbReference type="Gene3D" id="2.40.170.20">
    <property type="entry name" value="TonB-dependent receptor, beta-barrel domain"/>
    <property type="match status" value="1"/>
</dbReference>
<dbReference type="AlphaFoldDB" id="A0A3E5HXQ2"/>
<dbReference type="Gene3D" id="3.55.50.30">
    <property type="match status" value="1"/>
</dbReference>
<evidence type="ECO:0000313" key="13">
    <source>
        <dbReference type="EMBL" id="MDC7958180.1"/>
    </source>
</evidence>
<keyword evidence="7 11" id="KW-0798">TonB box</keyword>
<gene>
    <name evidence="14" type="ORF">DW206_16000</name>
    <name evidence="13" type="ORF">PQ628_08135</name>
</gene>
<dbReference type="Proteomes" id="UP000283329">
    <property type="component" value="Unassembled WGS sequence"/>
</dbReference>
<keyword evidence="6" id="KW-0408">Iron</keyword>
<dbReference type="Proteomes" id="UP001215078">
    <property type="component" value="Unassembled WGS sequence"/>
</dbReference>
<keyword evidence="5 10" id="KW-0812">Transmembrane</keyword>
<dbReference type="PROSITE" id="PS52016">
    <property type="entry name" value="TONB_DEPENDENT_REC_3"/>
    <property type="match status" value="1"/>
</dbReference>
<dbReference type="InterPro" id="IPR008969">
    <property type="entry name" value="CarboxyPept-like_regulatory"/>
</dbReference>
<dbReference type="Gene3D" id="2.60.40.1120">
    <property type="entry name" value="Carboxypeptidase-like, regulatory domain"/>
    <property type="match status" value="1"/>
</dbReference>